<keyword evidence="2" id="KW-1133">Transmembrane helix</keyword>
<evidence type="ECO:0000313" key="4">
    <source>
        <dbReference type="Proteomes" id="UP001359559"/>
    </source>
</evidence>
<sequence>MDREDREKRGKRKRKRKSGPRGRERERQRSGSGRRWPGSARRAGAERSAVACRRGGQSWRREEWLRSSFTSDGGGSGCSRLETKELFFSFLLPLWLFSFGLFVVWLLSC</sequence>
<evidence type="ECO:0000256" key="2">
    <source>
        <dbReference type="SAM" id="Phobius"/>
    </source>
</evidence>
<proteinExistence type="predicted"/>
<evidence type="ECO:0000313" key="3">
    <source>
        <dbReference type="EMBL" id="KAK7285421.1"/>
    </source>
</evidence>
<comment type="caution">
    <text evidence="3">The sequence shown here is derived from an EMBL/GenBank/DDBJ whole genome shotgun (WGS) entry which is preliminary data.</text>
</comment>
<organism evidence="3 4">
    <name type="scientific">Clitoria ternatea</name>
    <name type="common">Butterfly pea</name>
    <dbReference type="NCBI Taxonomy" id="43366"/>
    <lineage>
        <taxon>Eukaryota</taxon>
        <taxon>Viridiplantae</taxon>
        <taxon>Streptophyta</taxon>
        <taxon>Embryophyta</taxon>
        <taxon>Tracheophyta</taxon>
        <taxon>Spermatophyta</taxon>
        <taxon>Magnoliopsida</taxon>
        <taxon>eudicotyledons</taxon>
        <taxon>Gunneridae</taxon>
        <taxon>Pentapetalae</taxon>
        <taxon>rosids</taxon>
        <taxon>fabids</taxon>
        <taxon>Fabales</taxon>
        <taxon>Fabaceae</taxon>
        <taxon>Papilionoideae</taxon>
        <taxon>50 kb inversion clade</taxon>
        <taxon>NPAAA clade</taxon>
        <taxon>indigoferoid/millettioid clade</taxon>
        <taxon>Phaseoleae</taxon>
        <taxon>Clitoria</taxon>
    </lineage>
</organism>
<feature type="transmembrane region" description="Helical" evidence="2">
    <location>
        <begin position="86"/>
        <end position="107"/>
    </location>
</feature>
<dbReference type="Proteomes" id="UP001359559">
    <property type="component" value="Unassembled WGS sequence"/>
</dbReference>
<evidence type="ECO:0000256" key="1">
    <source>
        <dbReference type="SAM" id="MobiDB-lite"/>
    </source>
</evidence>
<keyword evidence="2" id="KW-0812">Transmembrane</keyword>
<accession>A0AAN9ISS1</accession>
<feature type="compositionally biased region" description="Low complexity" evidence="1">
    <location>
        <begin position="30"/>
        <end position="47"/>
    </location>
</feature>
<dbReference type="EMBL" id="JAYKXN010000005">
    <property type="protein sequence ID" value="KAK7285421.1"/>
    <property type="molecule type" value="Genomic_DNA"/>
</dbReference>
<keyword evidence="2" id="KW-0472">Membrane</keyword>
<name>A0AAN9ISS1_CLITE</name>
<keyword evidence="4" id="KW-1185">Reference proteome</keyword>
<reference evidence="3 4" key="1">
    <citation type="submission" date="2024-01" db="EMBL/GenBank/DDBJ databases">
        <title>The genomes of 5 underutilized Papilionoideae crops provide insights into root nodulation and disease resistance.</title>
        <authorList>
            <person name="Yuan L."/>
        </authorList>
    </citation>
    <scope>NUCLEOTIDE SEQUENCE [LARGE SCALE GENOMIC DNA]</scope>
    <source>
        <strain evidence="3">LY-2023</strain>
        <tissue evidence="3">Leaf</tissue>
    </source>
</reference>
<gene>
    <name evidence="3" type="ORF">RJT34_20191</name>
</gene>
<feature type="compositionally biased region" description="Basic residues" evidence="1">
    <location>
        <begin position="9"/>
        <end position="20"/>
    </location>
</feature>
<protein>
    <submittedName>
        <fullName evidence="3">Uncharacterized protein</fullName>
    </submittedName>
</protein>
<dbReference type="AlphaFoldDB" id="A0AAN9ISS1"/>
<feature type="region of interest" description="Disordered" evidence="1">
    <location>
        <begin position="1"/>
        <end position="47"/>
    </location>
</feature>